<feature type="region of interest" description="Disordered" evidence="2">
    <location>
        <begin position="1"/>
        <end position="27"/>
    </location>
</feature>
<evidence type="ECO:0000256" key="2">
    <source>
        <dbReference type="SAM" id="MobiDB-lite"/>
    </source>
</evidence>
<dbReference type="PANTHER" id="PTHR31432">
    <property type="entry name" value="INTRAFLAGELLAR TRANSPORT PROTEIN 74 HOMOLOG"/>
    <property type="match status" value="1"/>
</dbReference>
<name>A0A851XES1_CORMO</name>
<evidence type="ECO:0000256" key="1">
    <source>
        <dbReference type="SAM" id="Coils"/>
    </source>
</evidence>
<feature type="coiled-coil region" evidence="1">
    <location>
        <begin position="183"/>
        <end position="224"/>
    </location>
</feature>
<reference evidence="3" key="1">
    <citation type="submission" date="2019-09" db="EMBL/GenBank/DDBJ databases">
        <title>Bird 10,000 Genomes (B10K) Project - Family phase.</title>
        <authorList>
            <person name="Zhang G."/>
        </authorList>
    </citation>
    <scope>NUCLEOTIDE SEQUENCE</scope>
    <source>
        <strain evidence="3">OUT-0060</strain>
        <tissue evidence="3">Blood</tissue>
    </source>
</reference>
<dbReference type="GO" id="GO:0030992">
    <property type="term" value="C:intraciliary transport particle B"/>
    <property type="evidence" value="ECO:0007669"/>
    <property type="project" value="InterPro"/>
</dbReference>
<dbReference type="Proteomes" id="UP000603793">
    <property type="component" value="Unassembled WGS sequence"/>
</dbReference>
<dbReference type="GO" id="GO:0035735">
    <property type="term" value="P:intraciliary transport involved in cilium assembly"/>
    <property type="evidence" value="ECO:0007669"/>
    <property type="project" value="TreeGrafter"/>
</dbReference>
<feature type="non-terminal residue" evidence="3">
    <location>
        <position position="1"/>
    </location>
</feature>
<accession>A0A851XES1</accession>
<dbReference type="GO" id="GO:0005929">
    <property type="term" value="C:cilium"/>
    <property type="evidence" value="ECO:0007669"/>
    <property type="project" value="TreeGrafter"/>
</dbReference>
<dbReference type="PANTHER" id="PTHR31432:SF0">
    <property type="entry name" value="INTRAFLAGELLAR TRANSPORT PROTEIN 74 HOMOLOG"/>
    <property type="match status" value="1"/>
</dbReference>
<evidence type="ECO:0000313" key="4">
    <source>
        <dbReference type="Proteomes" id="UP000603793"/>
    </source>
</evidence>
<feature type="coiled-coil region" evidence="1">
    <location>
        <begin position="278"/>
        <end position="305"/>
    </location>
</feature>
<comment type="caution">
    <text evidence="3">The sequence shown here is derived from an EMBL/GenBank/DDBJ whole genome shotgun (WGS) entry which is preliminary data.</text>
</comment>
<sequence>MPPSTARPGSRGGSLTPGGVLSSQVKVADRPVTQQGLSGIKTAMKGPQRQIMDKTYYLGVLRSKTNELTTEINKLQEEVEMYKQEKSVYLSYEKRAEALAGEIKDFQGQLADYNMVLDILNTSTDMAEVIRDYNMLKVQNDRDTQSMDKVFTERQVTEKLIQAVEEDIKREKVVADDIMKDTSQENQAKYMEMKAANEKLSQELIVQQQELDALNVEEESLRAEIAHSGVKQKAVQMYEKLHELKEHRDKMIAEDKNVESPQEERERLLNQARTENVVKDDSQKIASMERQLAEVKGKIDHFKKVIQRLDMDLENHRGEENWKYKELRKREESMDNFLETFADVKSQELERKAQIEANVVALLELTSRNLNHMKQISSVTNQELKIMQEDLTFKSNEMQKSQSTAKSLITESQKLQMDLQKMELLEGKMVGELASLKDKIEQTKAELEIYNNLPALKASGEEKKKKLQDDKEKLTKCSHAFKKIMEHLNAQYETLKKELQENETHSQLTNLERKWQHHEQNNFMMKEFIATKSQESDYQPIKKNVKKLVKEYNQALIEALQN</sequence>
<protein>
    <submittedName>
        <fullName evidence="3">IFT74 protein</fullName>
    </submittedName>
</protein>
<proteinExistence type="predicted"/>
<keyword evidence="1" id="KW-0175">Coiled coil</keyword>
<organism evidence="3 4">
    <name type="scientific">Corvus moneduloides</name>
    <name type="common">New Caledonian crow</name>
    <dbReference type="NCBI Taxonomy" id="1196302"/>
    <lineage>
        <taxon>Eukaryota</taxon>
        <taxon>Metazoa</taxon>
        <taxon>Chordata</taxon>
        <taxon>Craniata</taxon>
        <taxon>Vertebrata</taxon>
        <taxon>Euteleostomi</taxon>
        <taxon>Archelosauria</taxon>
        <taxon>Archosauria</taxon>
        <taxon>Dinosauria</taxon>
        <taxon>Saurischia</taxon>
        <taxon>Theropoda</taxon>
        <taxon>Coelurosauria</taxon>
        <taxon>Aves</taxon>
        <taxon>Neognathae</taxon>
        <taxon>Neoaves</taxon>
        <taxon>Telluraves</taxon>
        <taxon>Australaves</taxon>
        <taxon>Passeriformes</taxon>
        <taxon>Corvoidea</taxon>
        <taxon>Corvidae</taxon>
        <taxon>Corvus</taxon>
    </lineage>
</organism>
<dbReference type="AlphaFoldDB" id="A0A851XES1"/>
<evidence type="ECO:0000313" key="3">
    <source>
        <dbReference type="EMBL" id="NXD61481.1"/>
    </source>
</evidence>
<dbReference type="InterPro" id="IPR029602">
    <property type="entry name" value="IFT74"/>
</dbReference>
<feature type="coiled-coil region" evidence="1">
    <location>
        <begin position="58"/>
        <end position="85"/>
    </location>
</feature>
<dbReference type="GO" id="GO:0048487">
    <property type="term" value="F:beta-tubulin binding"/>
    <property type="evidence" value="ECO:0007669"/>
    <property type="project" value="InterPro"/>
</dbReference>
<gene>
    <name evidence="3" type="primary">Ift74</name>
    <name evidence="3" type="ORF">CORMON_R04441</name>
</gene>
<dbReference type="EMBL" id="WBNF01002991">
    <property type="protein sequence ID" value="NXD61481.1"/>
    <property type="molecule type" value="Genomic_DNA"/>
</dbReference>
<feature type="non-terminal residue" evidence="3">
    <location>
        <position position="562"/>
    </location>
</feature>